<comment type="caution">
    <text evidence="1">The sequence shown here is derived from an EMBL/GenBank/DDBJ whole genome shotgun (WGS) entry which is preliminary data.</text>
</comment>
<accession>A0A4Y2WLQ8</accession>
<dbReference type="Proteomes" id="UP000499080">
    <property type="component" value="Unassembled WGS sequence"/>
</dbReference>
<dbReference type="OrthoDB" id="4843387at2759"/>
<evidence type="ECO:0000313" key="2">
    <source>
        <dbReference type="Proteomes" id="UP000499080"/>
    </source>
</evidence>
<dbReference type="InterPro" id="IPR036397">
    <property type="entry name" value="RNaseH_sf"/>
</dbReference>
<protein>
    <recommendedName>
        <fullName evidence="3">Transposase Tc1-like domain-containing protein</fullName>
    </recommendedName>
</protein>
<sequence length="219" mass="25175">MFCVHKTCFRPTTSYNTCIDRFLDLSARSRRSTTVLQLVADQFVESGRRISATTVRRYLHNAGLYSRRPIVCVPPQRTTKKSPFMLGKRTRSLDQTVIGFCTLHRRVQIHWREQRSRYHHSNILESHSCRCGGLVVWAGISLGGHIDLHVFHGGTLTGVKYRDEILDPYVRPYAGAIGNDFILMDDNARPHRAVVVEEYFEVTVWSKRNGQLNLQTCIL</sequence>
<gene>
    <name evidence="1" type="ORF">AVEN_18411_1</name>
</gene>
<evidence type="ECO:0000313" key="1">
    <source>
        <dbReference type="EMBL" id="GBO38435.1"/>
    </source>
</evidence>
<keyword evidence="2" id="KW-1185">Reference proteome</keyword>
<name>A0A4Y2WLQ8_ARAVE</name>
<organism evidence="1 2">
    <name type="scientific">Araneus ventricosus</name>
    <name type="common">Orbweaver spider</name>
    <name type="synonym">Epeira ventricosa</name>
    <dbReference type="NCBI Taxonomy" id="182803"/>
    <lineage>
        <taxon>Eukaryota</taxon>
        <taxon>Metazoa</taxon>
        <taxon>Ecdysozoa</taxon>
        <taxon>Arthropoda</taxon>
        <taxon>Chelicerata</taxon>
        <taxon>Arachnida</taxon>
        <taxon>Araneae</taxon>
        <taxon>Araneomorphae</taxon>
        <taxon>Entelegynae</taxon>
        <taxon>Araneoidea</taxon>
        <taxon>Araneidae</taxon>
        <taxon>Araneus</taxon>
    </lineage>
</organism>
<dbReference type="EMBL" id="BGPR01063158">
    <property type="protein sequence ID" value="GBO38435.1"/>
    <property type="molecule type" value="Genomic_DNA"/>
</dbReference>
<proteinExistence type="predicted"/>
<dbReference type="Gene3D" id="3.30.420.10">
    <property type="entry name" value="Ribonuclease H-like superfamily/Ribonuclease H"/>
    <property type="match status" value="1"/>
</dbReference>
<dbReference type="GO" id="GO:0003676">
    <property type="term" value="F:nucleic acid binding"/>
    <property type="evidence" value="ECO:0007669"/>
    <property type="project" value="InterPro"/>
</dbReference>
<dbReference type="AlphaFoldDB" id="A0A4Y2WLQ8"/>
<evidence type="ECO:0008006" key="3">
    <source>
        <dbReference type="Google" id="ProtNLM"/>
    </source>
</evidence>
<reference evidence="1 2" key="1">
    <citation type="journal article" date="2019" name="Sci. Rep.">
        <title>Orb-weaving spider Araneus ventricosus genome elucidates the spidroin gene catalogue.</title>
        <authorList>
            <person name="Kono N."/>
            <person name="Nakamura H."/>
            <person name="Ohtoshi R."/>
            <person name="Moran D.A.P."/>
            <person name="Shinohara A."/>
            <person name="Yoshida Y."/>
            <person name="Fujiwara M."/>
            <person name="Mori M."/>
            <person name="Tomita M."/>
            <person name="Arakawa K."/>
        </authorList>
    </citation>
    <scope>NUCLEOTIDE SEQUENCE [LARGE SCALE GENOMIC DNA]</scope>
</reference>